<gene>
    <name evidence="1" type="ORF">CF15_07770</name>
</gene>
<comment type="caution">
    <text evidence="1">The sequence shown here is derived from an EMBL/GenBank/DDBJ whole genome shotgun (WGS) entry which is preliminary data.</text>
</comment>
<dbReference type="Proteomes" id="UP000053352">
    <property type="component" value="Unassembled WGS sequence"/>
</dbReference>
<sequence>MPPLVPQRAQGGAADARGQLQGPVAAVRHVVRRLQRLVNQEYPRLADAGTCGHEFLGFVDALEREADREMASRGFEKLPSPAARERRDLVLGWYRGDGFVVELGLQGLNRCGVLRELTGGEPPHVYARFYIGGQAAFVIEAGKEEELAKTTYII</sequence>
<protein>
    <submittedName>
        <fullName evidence="1">Uncharacterized protein</fullName>
    </submittedName>
</protein>
<evidence type="ECO:0000313" key="1">
    <source>
        <dbReference type="EMBL" id="KSW12599.1"/>
    </source>
</evidence>
<proteinExistence type="predicted"/>
<dbReference type="STRING" id="2309.CF15_07770"/>
<accession>A0A0V8RX18</accession>
<reference evidence="1 2" key="1">
    <citation type="submission" date="2015-11" db="EMBL/GenBank/DDBJ databases">
        <title>Genome sequence of Pyrodictium occultum PL-19, a marine hyperthermophilic archaeon isolated from Volcano, Italy.</title>
        <authorList>
            <person name="Utturkar S."/>
            <person name="Huber H."/>
            <person name="Leptihn S."/>
            <person name="Brown S."/>
            <person name="Stetter K.O."/>
            <person name="Podar M."/>
        </authorList>
    </citation>
    <scope>NUCLEOTIDE SEQUENCE [LARGE SCALE GENOMIC DNA]</scope>
    <source>
        <strain evidence="1 2">PL-19</strain>
    </source>
</reference>
<dbReference type="EMBL" id="LNTB01000001">
    <property type="protein sequence ID" value="KSW12599.1"/>
    <property type="molecule type" value="Genomic_DNA"/>
</dbReference>
<organism evidence="1 2">
    <name type="scientific">Pyrodictium occultum</name>
    <dbReference type="NCBI Taxonomy" id="2309"/>
    <lineage>
        <taxon>Archaea</taxon>
        <taxon>Thermoproteota</taxon>
        <taxon>Thermoprotei</taxon>
        <taxon>Desulfurococcales</taxon>
        <taxon>Pyrodictiaceae</taxon>
        <taxon>Pyrodictium</taxon>
    </lineage>
</organism>
<dbReference type="AlphaFoldDB" id="A0A0V8RX18"/>
<name>A0A0V8RX18_PYROC</name>
<keyword evidence="2" id="KW-1185">Reference proteome</keyword>
<evidence type="ECO:0000313" key="2">
    <source>
        <dbReference type="Proteomes" id="UP000053352"/>
    </source>
</evidence>